<protein>
    <submittedName>
        <fullName evidence="1">Uncharacterized protein</fullName>
    </submittedName>
</protein>
<reference evidence="2" key="1">
    <citation type="journal article" date="2017" name="Genome Biol.">
        <title>Comparative genomics reveals high biological diversity and specific adaptations in the industrially and medically important fungal genus Aspergillus.</title>
        <authorList>
            <person name="de Vries R.P."/>
            <person name="Riley R."/>
            <person name="Wiebenga A."/>
            <person name="Aguilar-Osorio G."/>
            <person name="Amillis S."/>
            <person name="Uchima C.A."/>
            <person name="Anderluh G."/>
            <person name="Asadollahi M."/>
            <person name="Askin M."/>
            <person name="Barry K."/>
            <person name="Battaglia E."/>
            <person name="Bayram O."/>
            <person name="Benocci T."/>
            <person name="Braus-Stromeyer S.A."/>
            <person name="Caldana C."/>
            <person name="Canovas D."/>
            <person name="Cerqueira G.C."/>
            <person name="Chen F."/>
            <person name="Chen W."/>
            <person name="Choi C."/>
            <person name="Clum A."/>
            <person name="Dos Santos R.A."/>
            <person name="Damasio A.R."/>
            <person name="Diallinas G."/>
            <person name="Emri T."/>
            <person name="Fekete E."/>
            <person name="Flipphi M."/>
            <person name="Freyberg S."/>
            <person name="Gallo A."/>
            <person name="Gournas C."/>
            <person name="Habgood R."/>
            <person name="Hainaut M."/>
            <person name="Harispe M.L."/>
            <person name="Henrissat B."/>
            <person name="Hilden K.S."/>
            <person name="Hope R."/>
            <person name="Hossain A."/>
            <person name="Karabika E."/>
            <person name="Karaffa L."/>
            <person name="Karanyi Z."/>
            <person name="Krasevec N."/>
            <person name="Kuo A."/>
            <person name="Kusch H."/>
            <person name="LaButti K."/>
            <person name="Lagendijk E.L."/>
            <person name="Lapidus A."/>
            <person name="Levasseur A."/>
            <person name="Lindquist E."/>
            <person name="Lipzen A."/>
            <person name="Logrieco A.F."/>
            <person name="MacCabe A."/>
            <person name="Maekelae M.R."/>
            <person name="Malavazi I."/>
            <person name="Melin P."/>
            <person name="Meyer V."/>
            <person name="Mielnichuk N."/>
            <person name="Miskei M."/>
            <person name="Molnar A.P."/>
            <person name="Mule G."/>
            <person name="Ngan C.Y."/>
            <person name="Orejas M."/>
            <person name="Orosz E."/>
            <person name="Ouedraogo J.P."/>
            <person name="Overkamp K.M."/>
            <person name="Park H.-S."/>
            <person name="Perrone G."/>
            <person name="Piumi F."/>
            <person name="Punt P.J."/>
            <person name="Ram A.F."/>
            <person name="Ramon A."/>
            <person name="Rauscher S."/>
            <person name="Record E."/>
            <person name="Riano-Pachon D.M."/>
            <person name="Robert V."/>
            <person name="Roehrig J."/>
            <person name="Ruller R."/>
            <person name="Salamov A."/>
            <person name="Salih N.S."/>
            <person name="Samson R.A."/>
            <person name="Sandor E."/>
            <person name="Sanguinetti M."/>
            <person name="Schuetze T."/>
            <person name="Sepcic K."/>
            <person name="Shelest E."/>
            <person name="Sherlock G."/>
            <person name="Sophianopoulou V."/>
            <person name="Squina F.M."/>
            <person name="Sun H."/>
            <person name="Susca A."/>
            <person name="Todd R.B."/>
            <person name="Tsang A."/>
            <person name="Unkles S.E."/>
            <person name="van de Wiele N."/>
            <person name="van Rossen-Uffink D."/>
            <person name="Oliveira J.V."/>
            <person name="Vesth T.C."/>
            <person name="Visser J."/>
            <person name="Yu J.-H."/>
            <person name="Zhou M."/>
            <person name="Andersen M.R."/>
            <person name="Archer D.B."/>
            <person name="Baker S.E."/>
            <person name="Benoit I."/>
            <person name="Brakhage A.A."/>
            <person name="Braus G.H."/>
            <person name="Fischer R."/>
            <person name="Frisvad J.C."/>
            <person name="Goldman G.H."/>
            <person name="Houbraken J."/>
            <person name="Oakley B."/>
            <person name="Pocsi I."/>
            <person name="Scazzocchio C."/>
            <person name="Seiboth B."/>
            <person name="vanKuyk P.A."/>
            <person name="Wortman J."/>
            <person name="Dyer P.S."/>
            <person name="Grigoriev I.V."/>
        </authorList>
    </citation>
    <scope>NUCLEOTIDE SEQUENCE [LARGE SCALE GENOMIC DNA]</scope>
    <source>
        <strain evidence="2">DTO 134E9</strain>
    </source>
</reference>
<dbReference type="GeneID" id="63755427"/>
<dbReference type="EMBL" id="KV878222">
    <property type="protein sequence ID" value="OJJ29542.1"/>
    <property type="molecule type" value="Genomic_DNA"/>
</dbReference>
<organism evidence="1 2">
    <name type="scientific">Aspergillus wentii DTO 134E9</name>
    <dbReference type="NCBI Taxonomy" id="1073089"/>
    <lineage>
        <taxon>Eukaryota</taxon>
        <taxon>Fungi</taxon>
        <taxon>Dikarya</taxon>
        <taxon>Ascomycota</taxon>
        <taxon>Pezizomycotina</taxon>
        <taxon>Eurotiomycetes</taxon>
        <taxon>Eurotiomycetidae</taxon>
        <taxon>Eurotiales</taxon>
        <taxon>Aspergillaceae</taxon>
        <taxon>Aspergillus</taxon>
        <taxon>Aspergillus subgen. Cremei</taxon>
    </lineage>
</organism>
<feature type="non-terminal residue" evidence="1">
    <location>
        <position position="64"/>
    </location>
</feature>
<proteinExistence type="predicted"/>
<gene>
    <name evidence="1" type="ORF">ASPWEDRAFT_87613</name>
</gene>
<evidence type="ECO:0000313" key="2">
    <source>
        <dbReference type="Proteomes" id="UP000184383"/>
    </source>
</evidence>
<keyword evidence="2" id="KW-1185">Reference proteome</keyword>
<dbReference type="Proteomes" id="UP000184383">
    <property type="component" value="Unassembled WGS sequence"/>
</dbReference>
<dbReference type="VEuPathDB" id="FungiDB:ASPWEDRAFT_87613"/>
<evidence type="ECO:0000313" key="1">
    <source>
        <dbReference type="EMBL" id="OJJ29542.1"/>
    </source>
</evidence>
<dbReference type="OrthoDB" id="4481863at2759"/>
<sequence length="64" mass="7105">AEQDIHWKFALYQNEQCSGQATIFSGNESVSCQRHNILNGGAVGYLKIAVEPQCIISLFENDDC</sequence>
<name>A0A1L9R3U1_ASPWE</name>
<dbReference type="AlphaFoldDB" id="A0A1L9R3U1"/>
<feature type="non-terminal residue" evidence="1">
    <location>
        <position position="1"/>
    </location>
</feature>
<accession>A0A1L9R3U1</accession>
<dbReference type="RefSeq" id="XP_040683219.1">
    <property type="nucleotide sequence ID" value="XM_040839579.1"/>
</dbReference>